<accession>A0A1V2UGU1</accession>
<dbReference type="EMBL" id="MSTR01000009">
    <property type="protein sequence ID" value="ONN42561.1"/>
    <property type="molecule type" value="Genomic_DNA"/>
</dbReference>
<dbReference type="CDD" id="cd00840">
    <property type="entry name" value="MPP_Mre11_N"/>
    <property type="match status" value="1"/>
</dbReference>
<proteinExistence type="predicted"/>
<dbReference type="Proteomes" id="UP000189299">
    <property type="component" value="Unassembled WGS sequence"/>
</dbReference>
<dbReference type="PIRSF" id="PIRSF033091">
    <property type="entry name" value="Pesterase_YhaO"/>
    <property type="match status" value="1"/>
</dbReference>
<dbReference type="InterPro" id="IPR004843">
    <property type="entry name" value="Calcineurin-like_PHP"/>
</dbReference>
<keyword evidence="3" id="KW-0269">Exonuclease</keyword>
<dbReference type="InterPro" id="IPR014576">
    <property type="entry name" value="Pesterase_YhaO"/>
</dbReference>
<name>A0A1V2UGU1_ENTMU</name>
<gene>
    <name evidence="3" type="ORF">BTN92_09825</name>
</gene>
<keyword evidence="3" id="KW-0540">Nuclease</keyword>
<dbReference type="OrthoDB" id="9773856at2"/>
<sequence>MVKFIHAADLHMDRSFEGLVGIDGKVQKKLLRANLTVLENIVEQAIKHQVDFVLLVGDSFHQNRPSLKIQKHFSEQIKRLGEHNISVFLTFGNHDFYQKERYWFEFPENLSLFTSETVETLQMTTDAGETIALSGFSYTKQWITEEKVPEFPQRFAVDYHIGLYHGETGSTHGNYAPFQANQMEAKGYDYWALGHIHVPTKLNEKGTILYPGAPQGHTKKEEPATSIVLVELQGASCRTTPIKVAEVYWKRQQISLREVKQTTDVLKKIQQELVEPNKMTLIEFEIIDYEHLDQEVLDRIYSGELLDYLKEETNRKFSNLVIWRISTLERDNKVKIPLSASTLMFEQLFENYQTKEDFQHILQEAYTNQEAIKVLDLLPDFQESTIQKAQEIIRQDFLFEGGTE</sequence>
<dbReference type="SUPFAM" id="SSF56300">
    <property type="entry name" value="Metallo-dependent phosphatases"/>
    <property type="match status" value="1"/>
</dbReference>
<dbReference type="InterPro" id="IPR050535">
    <property type="entry name" value="DNA_Repair-Maintenance_Comp"/>
</dbReference>
<comment type="caution">
    <text evidence="3">The sequence shown here is derived from an EMBL/GenBank/DDBJ whole genome shotgun (WGS) entry which is preliminary data.</text>
</comment>
<dbReference type="InterPro" id="IPR041796">
    <property type="entry name" value="Mre11_N"/>
</dbReference>
<evidence type="ECO:0000313" key="3">
    <source>
        <dbReference type="EMBL" id="ONN42561.1"/>
    </source>
</evidence>
<evidence type="ECO:0000313" key="4">
    <source>
        <dbReference type="Proteomes" id="UP000189299"/>
    </source>
</evidence>
<dbReference type="PANTHER" id="PTHR30337:SF7">
    <property type="entry name" value="PHOSPHOESTERASE"/>
    <property type="match status" value="1"/>
</dbReference>
<protein>
    <submittedName>
        <fullName evidence="3">DNA repair exonuclease</fullName>
    </submittedName>
</protein>
<dbReference type="PANTHER" id="PTHR30337">
    <property type="entry name" value="COMPONENT OF ATP-DEPENDENT DSDNA EXONUCLEASE"/>
    <property type="match status" value="1"/>
</dbReference>
<keyword evidence="1" id="KW-0378">Hydrolase</keyword>
<dbReference type="Gene3D" id="3.60.21.10">
    <property type="match status" value="1"/>
</dbReference>
<feature type="domain" description="Calcineurin-like phosphoesterase" evidence="2">
    <location>
        <begin position="3"/>
        <end position="199"/>
    </location>
</feature>
<dbReference type="STRING" id="53346.A5802_002304"/>
<dbReference type="InterPro" id="IPR029052">
    <property type="entry name" value="Metallo-depent_PP-like"/>
</dbReference>
<dbReference type="AlphaFoldDB" id="A0A1V2UGU1"/>
<dbReference type="Pfam" id="PF00149">
    <property type="entry name" value="Metallophos"/>
    <property type="match status" value="1"/>
</dbReference>
<reference evidence="3 4" key="1">
    <citation type="submission" date="2016-12" db="EMBL/GenBank/DDBJ databases">
        <authorList>
            <person name="Song W.-J."/>
            <person name="Kurnit D.M."/>
        </authorList>
    </citation>
    <scope>NUCLEOTIDE SEQUENCE [LARGE SCALE GENOMIC DNA]</scope>
    <source>
        <strain evidence="3 4">CGB1038-1_S1</strain>
    </source>
</reference>
<dbReference type="GO" id="GO:0004527">
    <property type="term" value="F:exonuclease activity"/>
    <property type="evidence" value="ECO:0007669"/>
    <property type="project" value="UniProtKB-KW"/>
</dbReference>
<evidence type="ECO:0000256" key="1">
    <source>
        <dbReference type="ARBA" id="ARBA00022801"/>
    </source>
</evidence>
<organism evidence="3 4">
    <name type="scientific">Enterococcus mundtii</name>
    <dbReference type="NCBI Taxonomy" id="53346"/>
    <lineage>
        <taxon>Bacteria</taxon>
        <taxon>Bacillati</taxon>
        <taxon>Bacillota</taxon>
        <taxon>Bacilli</taxon>
        <taxon>Lactobacillales</taxon>
        <taxon>Enterococcaceae</taxon>
        <taxon>Enterococcus</taxon>
    </lineage>
</organism>
<dbReference type="RefSeq" id="WP_077151670.1">
    <property type="nucleotide sequence ID" value="NZ_CABMMO010000009.1"/>
</dbReference>
<evidence type="ECO:0000259" key="2">
    <source>
        <dbReference type="Pfam" id="PF00149"/>
    </source>
</evidence>